<accession>A0ACC3SAZ7</accession>
<reference evidence="1" key="1">
    <citation type="submission" date="2024-02" db="EMBL/GenBank/DDBJ databases">
        <title>Metagenome Assembled Genome of Zalaria obscura JY119.</title>
        <authorList>
            <person name="Vighnesh L."/>
            <person name="Jagadeeshwari U."/>
            <person name="Venkata Ramana C."/>
            <person name="Sasikala C."/>
        </authorList>
    </citation>
    <scope>NUCLEOTIDE SEQUENCE</scope>
    <source>
        <strain evidence="1">JY119</strain>
    </source>
</reference>
<proteinExistence type="predicted"/>
<evidence type="ECO:0000313" key="2">
    <source>
        <dbReference type="Proteomes" id="UP001320706"/>
    </source>
</evidence>
<organism evidence="1 2">
    <name type="scientific">Zalaria obscura</name>
    <dbReference type="NCBI Taxonomy" id="2024903"/>
    <lineage>
        <taxon>Eukaryota</taxon>
        <taxon>Fungi</taxon>
        <taxon>Dikarya</taxon>
        <taxon>Ascomycota</taxon>
        <taxon>Pezizomycotina</taxon>
        <taxon>Dothideomycetes</taxon>
        <taxon>Dothideomycetidae</taxon>
        <taxon>Dothideales</taxon>
        <taxon>Zalariaceae</taxon>
        <taxon>Zalaria</taxon>
    </lineage>
</organism>
<comment type="caution">
    <text evidence="1">The sequence shown here is derived from an EMBL/GenBank/DDBJ whole genome shotgun (WGS) entry which is preliminary data.</text>
</comment>
<keyword evidence="2" id="KW-1185">Reference proteome</keyword>
<dbReference type="EMBL" id="JAMKPW020000022">
    <property type="protein sequence ID" value="KAK8206559.1"/>
    <property type="molecule type" value="Genomic_DNA"/>
</dbReference>
<evidence type="ECO:0000313" key="1">
    <source>
        <dbReference type="EMBL" id="KAK8206559.1"/>
    </source>
</evidence>
<sequence length="245" mass="27751">MQGQYKEANTCTVLVTGFGAFQDKYPINPSHLITTTLPAVLPRNPRFATSVRIIVHPYPIRVAYDEVRALVPHLQDAYQVDIVLHMGMATTRAYYAIEKQAHRDGYHENKDVDGHVLPPDDGERIWPDCPPVLTTSLDFDDVFQRWRSNLSETAEAAPDLSDVDIQPSEDAGHFLCDFIYYSSLAENRRRKRHLSEDDLDQRPVLFLHVPANATAVQGKVVTEGLLRALAESWIIQKRRSCQDGI</sequence>
<gene>
    <name evidence="1" type="ORF">M8818_004392</name>
</gene>
<dbReference type="Proteomes" id="UP001320706">
    <property type="component" value="Unassembled WGS sequence"/>
</dbReference>
<name>A0ACC3SAZ7_9PEZI</name>
<protein>
    <submittedName>
        <fullName evidence="1">Uncharacterized protein</fullName>
    </submittedName>
</protein>